<dbReference type="InterPro" id="IPR029058">
    <property type="entry name" value="AB_hydrolase_fold"/>
</dbReference>
<proteinExistence type="predicted"/>
<dbReference type="EMBL" id="JANAVZ010000014">
    <property type="protein sequence ID" value="MCT4334563.1"/>
    <property type="molecule type" value="Genomic_DNA"/>
</dbReference>
<dbReference type="RefSeq" id="WP_260278466.1">
    <property type="nucleotide sequence ID" value="NZ_JANAVZ010000014.1"/>
</dbReference>
<comment type="caution">
    <text evidence="2">The sequence shown here is derived from an EMBL/GenBank/DDBJ whole genome shotgun (WGS) entry which is preliminary data.</text>
</comment>
<gene>
    <name evidence="2" type="ORF">MU516_17040</name>
</gene>
<protein>
    <submittedName>
        <fullName evidence="2">Uncharacterized protein</fullName>
    </submittedName>
</protein>
<sequence length="480" mass="54714">MPPQLVSYDLAQVNHYMIRSHEVFLMKRWRGTANSSNAERINLDYFDKYNSNFERDDGMAPWVQPVQAEIARLEAQVSGLSQMVRTARKVYSDQIAQLTQRLRTEAPEDYRRLFDPQIVQAEIQAQQDRLAALRKKPGQTGQLRMMPPERKAPAPPPPRMAERAKNADEEALTDGPEDQAISVQAAPSWLVDLRAGPSHRGFFQSFDQTGLHFVDRGSRDLVISFDNLSAANIDQVDRESWGYGFIRKNGWSHLGVFAYAPNWFRERAMLEHLQRLAKDGFFRDFDRVTMIGTSMGAYAATALAPLAPGCTVVAFSPQSTLKKKLVPWEKRFAAGRKADWTGPFHDGAEGAKAAGKVWLIYDPAMEADLQHANRFEGENIRHLRARYADHKTALFLRRADMLSTVVREAVEDKLTEAGFYRHYRQGRNIPWYLNGVALRIAGSRHPERLRRFEAYLKTANRPQIARSLHLRFPEIMSSAS</sequence>
<evidence type="ECO:0000256" key="1">
    <source>
        <dbReference type="SAM" id="MobiDB-lite"/>
    </source>
</evidence>
<keyword evidence="3" id="KW-1185">Reference proteome</keyword>
<evidence type="ECO:0000313" key="2">
    <source>
        <dbReference type="EMBL" id="MCT4334563.1"/>
    </source>
</evidence>
<dbReference type="Gene3D" id="3.40.50.1820">
    <property type="entry name" value="alpha/beta hydrolase"/>
    <property type="match status" value="1"/>
</dbReference>
<feature type="region of interest" description="Disordered" evidence="1">
    <location>
        <begin position="136"/>
        <end position="176"/>
    </location>
</feature>
<reference evidence="2 3" key="1">
    <citation type="submission" date="2022-04" db="EMBL/GenBank/DDBJ databases">
        <title>Paracoccus sp. YLB-12 draft genome sequence.</title>
        <authorList>
            <person name="Yu L."/>
        </authorList>
    </citation>
    <scope>NUCLEOTIDE SEQUENCE [LARGE SCALE GENOMIC DNA]</scope>
    <source>
        <strain evidence="2 3">YLB-12</strain>
    </source>
</reference>
<evidence type="ECO:0000313" key="3">
    <source>
        <dbReference type="Proteomes" id="UP001320702"/>
    </source>
</evidence>
<dbReference type="SUPFAM" id="SSF53474">
    <property type="entry name" value="alpha/beta-Hydrolases"/>
    <property type="match status" value="1"/>
</dbReference>
<accession>A0ABT2KDD6</accession>
<name>A0ABT2KDD6_9RHOB</name>
<organism evidence="2 3">
    <name type="scientific">Paracoccus maritimus</name>
    <dbReference type="NCBI Taxonomy" id="2933292"/>
    <lineage>
        <taxon>Bacteria</taxon>
        <taxon>Pseudomonadati</taxon>
        <taxon>Pseudomonadota</taxon>
        <taxon>Alphaproteobacteria</taxon>
        <taxon>Rhodobacterales</taxon>
        <taxon>Paracoccaceae</taxon>
        <taxon>Paracoccus</taxon>
    </lineage>
</organism>
<dbReference type="Proteomes" id="UP001320702">
    <property type="component" value="Unassembled WGS sequence"/>
</dbReference>